<dbReference type="PANTHER" id="PTHR30414">
    <property type="entry name" value="MINICONDUCTANCE MECHANOSENSITIVE CHANNEL YBDG"/>
    <property type="match status" value="1"/>
</dbReference>
<dbReference type="GO" id="GO:0071470">
    <property type="term" value="P:cellular response to osmotic stress"/>
    <property type="evidence" value="ECO:0007669"/>
    <property type="project" value="InterPro"/>
</dbReference>
<evidence type="ECO:0000313" key="16">
    <source>
        <dbReference type="Proteomes" id="UP000025238"/>
    </source>
</evidence>
<evidence type="ECO:0000313" key="15">
    <source>
        <dbReference type="EMBL" id="AHY42055.1"/>
    </source>
</evidence>
<evidence type="ECO:0000256" key="11">
    <source>
        <dbReference type="SAM" id="MobiDB-lite"/>
    </source>
</evidence>
<keyword evidence="3" id="KW-1003">Cell membrane</keyword>
<evidence type="ECO:0000256" key="4">
    <source>
        <dbReference type="ARBA" id="ARBA00022519"/>
    </source>
</evidence>
<evidence type="ECO:0000256" key="3">
    <source>
        <dbReference type="ARBA" id="ARBA00022475"/>
    </source>
</evidence>
<gene>
    <name evidence="15" type="ORF">UIB01_05975</name>
</gene>
<keyword evidence="4" id="KW-0997">Cell inner membrane</keyword>
<evidence type="ECO:0000256" key="7">
    <source>
        <dbReference type="ARBA" id="ARBA00023016"/>
    </source>
</evidence>
<evidence type="ECO:0000256" key="9">
    <source>
        <dbReference type="ARBA" id="ARBA00093630"/>
    </source>
</evidence>
<dbReference type="Pfam" id="PF00924">
    <property type="entry name" value="MS_channel_2nd"/>
    <property type="match status" value="1"/>
</dbReference>
<dbReference type="OrthoDB" id="9775207at2"/>
<dbReference type="Proteomes" id="UP000025238">
    <property type="component" value="Chromosome"/>
</dbReference>
<dbReference type="GO" id="GO:0005886">
    <property type="term" value="C:plasma membrane"/>
    <property type="evidence" value="ECO:0007669"/>
    <property type="project" value="UniProtKB-SubCell"/>
</dbReference>
<dbReference type="Gene3D" id="2.30.30.60">
    <property type="match status" value="1"/>
</dbReference>
<feature type="domain" description="Mechanosensitive ion channel MscS" evidence="13">
    <location>
        <begin position="180"/>
        <end position="248"/>
    </location>
</feature>
<feature type="compositionally biased region" description="Basic and acidic residues" evidence="11">
    <location>
        <begin position="419"/>
        <end position="431"/>
    </location>
</feature>
<evidence type="ECO:0000256" key="8">
    <source>
        <dbReference type="ARBA" id="ARBA00023136"/>
    </source>
</evidence>
<keyword evidence="5 12" id="KW-0812">Transmembrane</keyword>
<accession>A0A023WQW5</accession>
<dbReference type="PATRIC" id="fig|316.97.peg.1213"/>
<feature type="transmembrane region" description="Helical" evidence="12">
    <location>
        <begin position="93"/>
        <end position="117"/>
    </location>
</feature>
<dbReference type="PANTHER" id="PTHR30414:SF0">
    <property type="entry name" value="MINICONDUCTANCE MECHANOSENSITIVE CHANNEL YBDG"/>
    <property type="match status" value="1"/>
</dbReference>
<reference evidence="15 16" key="1">
    <citation type="submission" date="2014-03" db="EMBL/GenBank/DDBJ databases">
        <title>Complete genome sequence of Pseudomonas stutzeri 19SMN4.</title>
        <authorList>
            <person name="Brunet-Galmes I."/>
            <person name="Nogales B."/>
            <person name="Busquets A."/>
            <person name="Pena A."/>
            <person name="Gomila M."/>
            <person name="Garcia-Valdes E."/>
            <person name="Lalucat J."/>
            <person name="Bennasar A."/>
            <person name="Bosch R."/>
        </authorList>
    </citation>
    <scope>NUCLEOTIDE SEQUENCE [LARGE SCALE GENOMIC DNA]</scope>
    <source>
        <strain evidence="15 16">19SMN4</strain>
    </source>
</reference>
<evidence type="ECO:0000259" key="14">
    <source>
        <dbReference type="Pfam" id="PF21082"/>
    </source>
</evidence>
<dbReference type="KEGG" id="pstu:UIB01_05975"/>
<feature type="transmembrane region" description="Helical" evidence="12">
    <location>
        <begin position="20"/>
        <end position="38"/>
    </location>
</feature>
<dbReference type="GO" id="GO:0008381">
    <property type="term" value="F:mechanosensitive monoatomic ion channel activity"/>
    <property type="evidence" value="ECO:0007669"/>
    <property type="project" value="InterPro"/>
</dbReference>
<organism evidence="15 16">
    <name type="scientific">Stutzerimonas stutzeri</name>
    <name type="common">Pseudomonas stutzeri</name>
    <dbReference type="NCBI Taxonomy" id="316"/>
    <lineage>
        <taxon>Bacteria</taxon>
        <taxon>Pseudomonadati</taxon>
        <taxon>Pseudomonadota</taxon>
        <taxon>Gammaproteobacteria</taxon>
        <taxon>Pseudomonadales</taxon>
        <taxon>Pseudomonadaceae</taxon>
        <taxon>Stutzerimonas</taxon>
    </lineage>
</organism>
<evidence type="ECO:0000256" key="6">
    <source>
        <dbReference type="ARBA" id="ARBA00022989"/>
    </source>
</evidence>
<dbReference type="SUPFAM" id="SSF50182">
    <property type="entry name" value="Sm-like ribonucleoproteins"/>
    <property type="match status" value="1"/>
</dbReference>
<keyword evidence="7" id="KW-0346">Stress response</keyword>
<feature type="transmembrane region" description="Helical" evidence="12">
    <location>
        <begin position="138"/>
        <end position="156"/>
    </location>
</feature>
<dbReference type="InterPro" id="IPR049278">
    <property type="entry name" value="MS_channel_C"/>
</dbReference>
<comment type="similarity">
    <text evidence="2">Belongs to the MscS (TC 1.A.23) family.</text>
</comment>
<name>A0A023WQW5_STUST</name>
<comment type="subcellular location">
    <subcellularLocation>
        <location evidence="1">Cell inner membrane</location>
        <topology evidence="1">Multi-pass membrane protein</topology>
    </subcellularLocation>
</comment>
<feature type="transmembrane region" description="Helical" evidence="12">
    <location>
        <begin position="162"/>
        <end position="178"/>
    </location>
</feature>
<feature type="region of interest" description="Disordered" evidence="11">
    <location>
        <begin position="416"/>
        <end position="439"/>
    </location>
</feature>
<feature type="domain" description="Mechanosensitive ion channel MscS C-terminal" evidence="14">
    <location>
        <begin position="330"/>
        <end position="391"/>
    </location>
</feature>
<dbReference type="EMBL" id="CP007509">
    <property type="protein sequence ID" value="AHY42055.1"/>
    <property type="molecule type" value="Genomic_DNA"/>
</dbReference>
<dbReference type="AlphaFoldDB" id="A0A023WQW5"/>
<sequence length="439" mass="49474">MSDDLAGWLDWLRAHPELQTLLASATLIFAAWLSNWIVKRILVRGLYRLLRHTRDGELQDFGIIKRLSNIVPALVLSLGVTTVPGLPEAAVTVVQNVCGGFIVLTIALALGAVLDIVNLIYQRRPDSRLHPIKGYLQVVKIVVYAIATILIIATLIDRSPLILLSGLGAMAAVLMLIFQDTLLSLVASVQITSNDLIRVGDWVEMPQLNADGDVIDIALHTVKIQNWDKTITSIPTKRFISDSFKNWRGMQESGGRRIKRSLYLDQQSVHFLDADERKRLYRFSLLEDYLVNKRKEIDEWNAKLAERGQDPVNTRRVTNLGTFRAYVERYLRAHPGVHQQMTLIVRQLSPTADGLPLEIYCFTNTVAWTQYEAIQSDIFDHLLAILPEFGLRVFQHPSGADMRNWGESLMPRGAPVLAAREEHSTEDDGKDLPGAFQQR</sequence>
<evidence type="ECO:0000256" key="2">
    <source>
        <dbReference type="ARBA" id="ARBA00008017"/>
    </source>
</evidence>
<evidence type="ECO:0000256" key="5">
    <source>
        <dbReference type="ARBA" id="ARBA00022692"/>
    </source>
</evidence>
<proteinExistence type="inferred from homology"/>
<dbReference type="InterPro" id="IPR030192">
    <property type="entry name" value="YbdG"/>
</dbReference>
<protein>
    <recommendedName>
        <fullName evidence="9">Mechanosensing system component YbdG</fullName>
    </recommendedName>
    <alternativeName>
        <fullName evidence="10">Mechanosensitive channel homolog YbdG</fullName>
    </alternativeName>
</protein>
<keyword evidence="6 12" id="KW-1133">Transmembrane helix</keyword>
<keyword evidence="8 12" id="KW-0472">Membrane</keyword>
<evidence type="ECO:0000259" key="13">
    <source>
        <dbReference type="Pfam" id="PF00924"/>
    </source>
</evidence>
<evidence type="ECO:0000256" key="10">
    <source>
        <dbReference type="ARBA" id="ARBA00093659"/>
    </source>
</evidence>
<dbReference type="InterPro" id="IPR010920">
    <property type="entry name" value="LSM_dom_sf"/>
</dbReference>
<feature type="transmembrane region" description="Helical" evidence="12">
    <location>
        <begin position="67"/>
        <end position="87"/>
    </location>
</feature>
<dbReference type="InterPro" id="IPR023408">
    <property type="entry name" value="MscS_beta-dom_sf"/>
</dbReference>
<dbReference type="InterPro" id="IPR006685">
    <property type="entry name" value="MscS_channel_2nd"/>
</dbReference>
<dbReference type="FunFam" id="2.30.30.60:FF:000002">
    <property type="entry name" value="Mechanosensitive ion channel family protein"/>
    <property type="match status" value="1"/>
</dbReference>
<dbReference type="Pfam" id="PF21082">
    <property type="entry name" value="MS_channel_3rd"/>
    <property type="match status" value="1"/>
</dbReference>
<evidence type="ECO:0000256" key="1">
    <source>
        <dbReference type="ARBA" id="ARBA00004429"/>
    </source>
</evidence>
<evidence type="ECO:0000256" key="12">
    <source>
        <dbReference type="SAM" id="Phobius"/>
    </source>
</evidence>